<keyword evidence="1 4" id="KW-0808">Transferase</keyword>
<sequence length="167" mass="18874">MAITVRPFRSADAPRVAEIVHRCLREVNSRDYPADIIDRMCGHFTAERFIELSRCRLVYVAVDHVVGEDERVVGTVSRDGNRVYSMFVDPDLAGRGIGRRLMLHIEILAADDGYDHMETGAGLTAHGFYLKLGYTDVRETETEFGFNHILRKPLSRPDPPGDRRDTG</sequence>
<dbReference type="Gene3D" id="3.40.630.30">
    <property type="match status" value="1"/>
</dbReference>
<name>A0A7W0I9K7_9ACTN</name>
<dbReference type="GO" id="GO:0016747">
    <property type="term" value="F:acyltransferase activity, transferring groups other than amino-acyl groups"/>
    <property type="evidence" value="ECO:0007669"/>
    <property type="project" value="InterPro"/>
</dbReference>
<dbReference type="PANTHER" id="PTHR43877:SF1">
    <property type="entry name" value="ACETYLTRANSFERASE"/>
    <property type="match status" value="1"/>
</dbReference>
<dbReference type="Pfam" id="PF13673">
    <property type="entry name" value="Acetyltransf_10"/>
    <property type="match status" value="1"/>
</dbReference>
<dbReference type="EMBL" id="JACEHE010000009">
    <property type="protein sequence ID" value="MBA2947492.1"/>
    <property type="molecule type" value="Genomic_DNA"/>
</dbReference>
<dbReference type="RefSeq" id="WP_181658453.1">
    <property type="nucleotide sequence ID" value="NZ_JACEHE010000009.1"/>
</dbReference>
<dbReference type="InterPro" id="IPR000182">
    <property type="entry name" value="GNAT_dom"/>
</dbReference>
<dbReference type="AlphaFoldDB" id="A0A7W0I9K7"/>
<organism evidence="4 5">
    <name type="scientific">Streptomyces himalayensis subsp. himalayensis</name>
    <dbReference type="NCBI Taxonomy" id="2756131"/>
    <lineage>
        <taxon>Bacteria</taxon>
        <taxon>Bacillati</taxon>
        <taxon>Actinomycetota</taxon>
        <taxon>Actinomycetes</taxon>
        <taxon>Kitasatosporales</taxon>
        <taxon>Streptomycetaceae</taxon>
        <taxon>Streptomyces</taxon>
        <taxon>Streptomyces himalayensis</taxon>
    </lineage>
</organism>
<dbReference type="CDD" id="cd04301">
    <property type="entry name" value="NAT_SF"/>
    <property type="match status" value="1"/>
</dbReference>
<dbReference type="PROSITE" id="PS51186">
    <property type="entry name" value="GNAT"/>
    <property type="match status" value="1"/>
</dbReference>
<evidence type="ECO:0000256" key="1">
    <source>
        <dbReference type="ARBA" id="ARBA00022679"/>
    </source>
</evidence>
<dbReference type="PANTHER" id="PTHR43877">
    <property type="entry name" value="AMINOALKYLPHOSPHONATE N-ACETYLTRANSFERASE-RELATED-RELATED"/>
    <property type="match status" value="1"/>
</dbReference>
<gene>
    <name evidence="4" type="ORF">H1D24_17190</name>
</gene>
<proteinExistence type="predicted"/>
<comment type="caution">
    <text evidence="4">The sequence shown here is derived from an EMBL/GenBank/DDBJ whole genome shotgun (WGS) entry which is preliminary data.</text>
</comment>
<dbReference type="InterPro" id="IPR016181">
    <property type="entry name" value="Acyl_CoA_acyltransferase"/>
</dbReference>
<evidence type="ECO:0000313" key="4">
    <source>
        <dbReference type="EMBL" id="MBA2947492.1"/>
    </source>
</evidence>
<dbReference type="InterPro" id="IPR050832">
    <property type="entry name" value="Bact_Acetyltransf"/>
</dbReference>
<evidence type="ECO:0000313" key="5">
    <source>
        <dbReference type="Proteomes" id="UP000545761"/>
    </source>
</evidence>
<reference evidence="4 5" key="1">
    <citation type="submission" date="2020-07" db="EMBL/GenBank/DDBJ databases">
        <title>Streptomyces isolated from Indian soil.</title>
        <authorList>
            <person name="Mandal S."/>
            <person name="Maiti P.K."/>
        </authorList>
    </citation>
    <scope>NUCLEOTIDE SEQUENCE [LARGE SCALE GENOMIC DNA]</scope>
    <source>
        <strain evidence="4 5">PSKA28</strain>
    </source>
</reference>
<evidence type="ECO:0000259" key="3">
    <source>
        <dbReference type="PROSITE" id="PS51186"/>
    </source>
</evidence>
<evidence type="ECO:0000256" key="2">
    <source>
        <dbReference type="ARBA" id="ARBA00023315"/>
    </source>
</evidence>
<dbReference type="Proteomes" id="UP000545761">
    <property type="component" value="Unassembled WGS sequence"/>
</dbReference>
<accession>A0A7W0I9K7</accession>
<dbReference type="SUPFAM" id="SSF55729">
    <property type="entry name" value="Acyl-CoA N-acyltransferases (Nat)"/>
    <property type="match status" value="1"/>
</dbReference>
<protein>
    <submittedName>
        <fullName evidence="4">GNAT family N-acetyltransferase</fullName>
    </submittedName>
</protein>
<feature type="domain" description="N-acetyltransferase" evidence="3">
    <location>
        <begin position="3"/>
        <end position="155"/>
    </location>
</feature>
<keyword evidence="2" id="KW-0012">Acyltransferase</keyword>